<comment type="catalytic activity">
    <reaction evidence="2">
        <text>2 GTP = 3',3'-c-di-GMP + 2 diphosphate</text>
        <dbReference type="Rhea" id="RHEA:24898"/>
        <dbReference type="ChEBI" id="CHEBI:33019"/>
        <dbReference type="ChEBI" id="CHEBI:37565"/>
        <dbReference type="ChEBI" id="CHEBI:58805"/>
        <dbReference type="EC" id="2.7.7.65"/>
    </reaction>
</comment>
<evidence type="ECO:0000256" key="3">
    <source>
        <dbReference type="SAM" id="Phobius"/>
    </source>
</evidence>
<feature type="transmembrane region" description="Helical" evidence="3">
    <location>
        <begin position="165"/>
        <end position="185"/>
    </location>
</feature>
<dbReference type="GO" id="GO:0052621">
    <property type="term" value="F:diguanylate cyclase activity"/>
    <property type="evidence" value="ECO:0007669"/>
    <property type="project" value="UniProtKB-EC"/>
</dbReference>
<name>A0A7D5V7K8_9NEIS</name>
<keyword evidence="6" id="KW-1185">Reference proteome</keyword>
<dbReference type="SMART" id="SM00267">
    <property type="entry name" value="GGDEF"/>
    <property type="match status" value="1"/>
</dbReference>
<dbReference type="PROSITE" id="PS50887">
    <property type="entry name" value="GGDEF"/>
    <property type="match status" value="1"/>
</dbReference>
<dbReference type="PANTHER" id="PTHR45138:SF9">
    <property type="entry name" value="DIGUANYLATE CYCLASE DGCM-RELATED"/>
    <property type="match status" value="1"/>
</dbReference>
<dbReference type="Gene3D" id="3.30.70.270">
    <property type="match status" value="1"/>
</dbReference>
<dbReference type="KEGG" id="cfon:HZU75_01040"/>
<evidence type="ECO:0000313" key="6">
    <source>
        <dbReference type="Proteomes" id="UP000510822"/>
    </source>
</evidence>
<dbReference type="EMBL" id="CP058952">
    <property type="protein sequence ID" value="QLI80231.1"/>
    <property type="molecule type" value="Genomic_DNA"/>
</dbReference>
<proteinExistence type="predicted"/>
<evidence type="ECO:0000313" key="5">
    <source>
        <dbReference type="EMBL" id="QLI80231.1"/>
    </source>
</evidence>
<dbReference type="CDD" id="cd01949">
    <property type="entry name" value="GGDEF"/>
    <property type="match status" value="1"/>
</dbReference>
<dbReference type="SUPFAM" id="SSF55073">
    <property type="entry name" value="Nucleotide cyclase"/>
    <property type="match status" value="1"/>
</dbReference>
<feature type="transmembrane region" description="Helical" evidence="3">
    <location>
        <begin position="269"/>
        <end position="287"/>
    </location>
</feature>
<dbReference type="Proteomes" id="UP000510822">
    <property type="component" value="Chromosome"/>
</dbReference>
<dbReference type="RefSeq" id="WP_180307376.1">
    <property type="nucleotide sequence ID" value="NZ_CP058952.1"/>
</dbReference>
<dbReference type="InterPro" id="IPR000160">
    <property type="entry name" value="GGDEF_dom"/>
</dbReference>
<keyword evidence="3" id="KW-0812">Transmembrane</keyword>
<gene>
    <name evidence="5" type="ORF">HZU75_01040</name>
</gene>
<feature type="transmembrane region" description="Helical" evidence="3">
    <location>
        <begin position="127"/>
        <end position="145"/>
    </location>
</feature>
<dbReference type="InterPro" id="IPR043128">
    <property type="entry name" value="Rev_trsase/Diguanyl_cyclase"/>
</dbReference>
<keyword evidence="3" id="KW-1133">Transmembrane helix</keyword>
<reference evidence="5 6" key="1">
    <citation type="journal article" date="2016" name="Int. J. Syst. Evol. Microbiol.">
        <title>Chitinibacter fontanus sp. nov., isolated from a spring.</title>
        <authorList>
            <person name="Sheu S.Y."/>
            <person name="Li Y.S."/>
            <person name="Young C.C."/>
            <person name="Chen W.M."/>
        </authorList>
    </citation>
    <scope>NUCLEOTIDE SEQUENCE [LARGE SCALE GENOMIC DNA]</scope>
    <source>
        <strain evidence="5 6">STM-7</strain>
    </source>
</reference>
<feature type="transmembrane region" description="Helical" evidence="3">
    <location>
        <begin position="33"/>
        <end position="50"/>
    </location>
</feature>
<dbReference type="FunFam" id="3.30.70.270:FF:000001">
    <property type="entry name" value="Diguanylate cyclase domain protein"/>
    <property type="match status" value="1"/>
</dbReference>
<accession>A0A7D5V7K8</accession>
<dbReference type="InterPro" id="IPR029787">
    <property type="entry name" value="Nucleotide_cyclase"/>
</dbReference>
<sequence>MKQNHTAITPLLLMLMYIGLGFFSIQLGSLNEGNLAVVWLASGAGLILMLRLGRIAPYAVLLSSFAVNTPFYIAKDSLSVRVALLCGLTTAAVDTLQSYLAQRQYQQLLLTEKGDIWPASHRLPIHWLRIGLLPCALTMPALILLQHSIGLMQSGTPSEMIRSTLSLIMGDTAGILLMLPLYQCWLSRRLMHTLRRAWLPMLGVTVFTVIAIFFYKYLMVLSLPIMLYIAVRYLQPGVSIALFIMTQLCVVGTAMGYGQFANASSALAFFNLQLFIFAIMLTMQYHASTQASLQRRQGELEQQIQARTQELISANAQLLELASTDDLTQVPNRREWQKRCAEAIVRSRRYKQPMSIILLDIDHFKKINDRHGHLIGDLVLKRISQICVSKLRTIDTFARWGGEEFVILLPETDQQQATIVAEKLRKTIEAEPLNFEGSQAIRATISLGVTALSMIDLTLDDLITRTDEALYAAKANGRNCVINSDTMSTSYLSPGMNHSAQR</sequence>
<evidence type="ECO:0000256" key="2">
    <source>
        <dbReference type="ARBA" id="ARBA00034247"/>
    </source>
</evidence>
<organism evidence="5 6">
    <name type="scientific">Chitinibacter fontanus</name>
    <dbReference type="NCBI Taxonomy" id="1737446"/>
    <lineage>
        <taxon>Bacteria</taxon>
        <taxon>Pseudomonadati</taxon>
        <taxon>Pseudomonadota</taxon>
        <taxon>Betaproteobacteria</taxon>
        <taxon>Neisseriales</taxon>
        <taxon>Chitinibacteraceae</taxon>
        <taxon>Chitinibacter</taxon>
    </lineage>
</organism>
<feature type="transmembrane region" description="Helical" evidence="3">
    <location>
        <begin position="7"/>
        <end position="27"/>
    </location>
</feature>
<dbReference type="Pfam" id="PF00990">
    <property type="entry name" value="GGDEF"/>
    <property type="match status" value="1"/>
</dbReference>
<feature type="transmembrane region" description="Helical" evidence="3">
    <location>
        <begin position="238"/>
        <end position="257"/>
    </location>
</feature>
<dbReference type="AlphaFoldDB" id="A0A7D5V7K8"/>
<dbReference type="EC" id="2.7.7.65" evidence="1"/>
<evidence type="ECO:0000259" key="4">
    <source>
        <dbReference type="PROSITE" id="PS50887"/>
    </source>
</evidence>
<dbReference type="PANTHER" id="PTHR45138">
    <property type="entry name" value="REGULATORY COMPONENTS OF SENSORY TRANSDUCTION SYSTEM"/>
    <property type="match status" value="1"/>
</dbReference>
<protein>
    <recommendedName>
        <fullName evidence="1">diguanylate cyclase</fullName>
        <ecNumber evidence="1">2.7.7.65</ecNumber>
    </recommendedName>
</protein>
<dbReference type="NCBIfam" id="TIGR00254">
    <property type="entry name" value="GGDEF"/>
    <property type="match status" value="1"/>
</dbReference>
<dbReference type="InterPro" id="IPR050469">
    <property type="entry name" value="Diguanylate_Cyclase"/>
</dbReference>
<evidence type="ECO:0000256" key="1">
    <source>
        <dbReference type="ARBA" id="ARBA00012528"/>
    </source>
</evidence>
<keyword evidence="3" id="KW-0472">Membrane</keyword>
<feature type="domain" description="GGDEF" evidence="4">
    <location>
        <begin position="352"/>
        <end position="486"/>
    </location>
</feature>
<feature type="transmembrane region" description="Helical" evidence="3">
    <location>
        <begin position="197"/>
        <end position="218"/>
    </location>
</feature>